<evidence type="ECO:0000313" key="2">
    <source>
        <dbReference type="Proteomes" id="UP000594014"/>
    </source>
</evidence>
<evidence type="ECO:0000313" key="1">
    <source>
        <dbReference type="EMBL" id="QOX63528.1"/>
    </source>
</evidence>
<name>A0ACD1AAY6_9FIRM</name>
<sequence>MEYAVNHDTECKLQKSEYSFSDYFDIEELQKIQDLFSEATGVASIITEPDGTPITEPSGFCDLCNEIRRTEQGFIHCKNSDAIIGKTNEDGPILHRCYSGGLLDAGASIIVEGKHIANWLIGQVFDEDQPIEPLEAYAASIGLADEVFRRGLAKVKRMSKVQFESVSKFLFQNAQMISRYAKNNLELQRELNKRIQHEHEIEKLNLELEEKSREINKFFDISSDLFSITDIRGNFYRYNKAWKSLLGYTEEDLKEMRYQDYLHPDDLYEYYQVMKQIEESGKNIGFTPRFRHKDGSYRYLEWSCIKEGRYYYSADRDITQRMEAEAAAKETEQTLKESEERFRTIFEQYPIGIALVDTENHKINQANNKFIRIVGRGIDEINEMNWMEFTHPDDLEAEVELWDSFLGGAISSYNINKRYLRPDSGYVWANLTVSKVEADPTEGKKHILMLEDITRRKRAEEEILYYSYHDQLTGLFNRRYFEEEIQKLDKRENLPLSIIVGDVNGFKLFNDAFGHKQGDLLLKRIASIIRSECRPDDIVFRWSGDEFVILLPSTDLDETALLVDRIRENCSQVLINDVSIHISFGWDVKKDPNQSTQEVMTSAENQMYMNKVVESEGLRGSIIKTVINTLHEKSPREEKHSQRVSNISQSIGKALQLSEMELNKLKAVGLLHDIGKIGVEGSILDKAGALTQKEYDEIKKHPEIGFRILNSSEDMQELAEVTLCHHERWDGTGYPKGLRGEEIPILSRIVSIADSYDAMTSDRPYRRALSKEESINQIKKHAGSQFDARIAKIFVDAVVPELQ</sequence>
<reference evidence="1" key="1">
    <citation type="submission" date="2019-08" db="EMBL/GenBank/DDBJ databases">
        <title>Genome sequence of Clostridiales bacterium MT110.</title>
        <authorList>
            <person name="Cao J."/>
        </authorList>
    </citation>
    <scope>NUCLEOTIDE SEQUENCE</scope>
    <source>
        <strain evidence="1">MT110</strain>
    </source>
</reference>
<accession>A0ACD1AAY6</accession>
<gene>
    <name evidence="1" type="ORF">FRZ06_09265</name>
</gene>
<keyword evidence="2" id="KW-1185">Reference proteome</keyword>
<proteinExistence type="predicted"/>
<dbReference type="EMBL" id="CP042469">
    <property type="protein sequence ID" value="QOX63528.1"/>
    <property type="molecule type" value="Genomic_DNA"/>
</dbReference>
<dbReference type="Proteomes" id="UP000594014">
    <property type="component" value="Chromosome"/>
</dbReference>
<organism evidence="1 2">
    <name type="scientific">Anoxybacterium hadale</name>
    <dbReference type="NCBI Taxonomy" id="3408580"/>
    <lineage>
        <taxon>Bacteria</taxon>
        <taxon>Bacillati</taxon>
        <taxon>Bacillota</taxon>
        <taxon>Clostridia</taxon>
        <taxon>Peptostreptococcales</taxon>
        <taxon>Anaerovoracaceae</taxon>
        <taxon>Anoxybacterium</taxon>
    </lineage>
</organism>
<protein>
    <submittedName>
        <fullName evidence="1">PAS domain S-box protein</fullName>
    </submittedName>
</protein>